<gene>
    <name evidence="2" type="ORF">AZOBR_p210121</name>
</gene>
<protein>
    <submittedName>
        <fullName evidence="2">Uncharacterized protein</fullName>
    </submittedName>
</protein>
<proteinExistence type="predicted"/>
<dbReference type="Proteomes" id="UP000007319">
    <property type="component" value="Plasmid AZOBR_p2"/>
</dbReference>
<dbReference type="AlphaFoldDB" id="A0A9P1JX31"/>
<reference evidence="2 3" key="1">
    <citation type="journal article" date="2011" name="PLoS Genet.">
        <title>Azospirillum genomes reveal transition of bacteria from aquatic to terrestrial environments.</title>
        <authorList>
            <person name="Wisniewski-Dye F."/>
            <person name="Borziak K."/>
            <person name="Khalsa-Moyers G."/>
            <person name="Alexandre G."/>
            <person name="Sukharnikov L.O."/>
            <person name="Wuichet K."/>
            <person name="Hurst G.B."/>
            <person name="McDonald W.H."/>
            <person name="Robertson J.S."/>
            <person name="Barbe V."/>
            <person name="Calteau A."/>
            <person name="Rouy Z."/>
            <person name="Mangenot S."/>
            <person name="Prigent-Combaret C."/>
            <person name="Normand P."/>
            <person name="Boyer M."/>
            <person name="Siguier P."/>
            <person name="Dessaux Y."/>
            <person name="Elmerich C."/>
            <person name="Condemine G."/>
            <person name="Krishnen G."/>
            <person name="Kennedy I."/>
            <person name="Paterson A.H."/>
            <person name="Gonzalez V."/>
            <person name="Mavingui P."/>
            <person name="Zhulin I.B."/>
        </authorList>
    </citation>
    <scope>NUCLEOTIDE SEQUENCE [LARGE SCALE GENOMIC DNA]</scope>
    <source>
        <strain evidence="2 3">Sp245</strain>
    </source>
</reference>
<sequence length="25" mass="2964">MRRPGPRMVRATQAVFPRLRKGREP</sequence>
<feature type="region of interest" description="Disordered" evidence="1">
    <location>
        <begin position="1"/>
        <end position="25"/>
    </location>
</feature>
<geneLocation type="plasmid" evidence="2 3">
    <name>AZOBR_p2</name>
</geneLocation>
<keyword evidence="2" id="KW-0614">Plasmid</keyword>
<evidence type="ECO:0000313" key="2">
    <source>
        <dbReference type="EMBL" id="CCD01457.1"/>
    </source>
</evidence>
<dbReference type="EMBL" id="HE577329">
    <property type="protein sequence ID" value="CCD01457.1"/>
    <property type="molecule type" value="Genomic_DNA"/>
</dbReference>
<dbReference type="KEGG" id="abs:AZOBR_p210121"/>
<organism evidence="2 3">
    <name type="scientific">Azospirillum baldaniorum</name>
    <dbReference type="NCBI Taxonomy" id="1064539"/>
    <lineage>
        <taxon>Bacteria</taxon>
        <taxon>Pseudomonadati</taxon>
        <taxon>Pseudomonadota</taxon>
        <taxon>Alphaproteobacteria</taxon>
        <taxon>Rhodospirillales</taxon>
        <taxon>Azospirillaceae</taxon>
        <taxon>Azospirillum</taxon>
    </lineage>
</organism>
<evidence type="ECO:0000256" key="1">
    <source>
        <dbReference type="SAM" id="MobiDB-lite"/>
    </source>
</evidence>
<keyword evidence="3" id="KW-1185">Reference proteome</keyword>
<name>A0A9P1JX31_9PROT</name>
<evidence type="ECO:0000313" key="3">
    <source>
        <dbReference type="Proteomes" id="UP000007319"/>
    </source>
</evidence>
<accession>A0A9P1JX31</accession>